<protein>
    <recommendedName>
        <fullName evidence="6">Transcription initiation factor TFIID subunit 13</fullName>
    </recommendedName>
</protein>
<feature type="region of interest" description="Disordered" evidence="7">
    <location>
        <begin position="121"/>
        <end position="171"/>
    </location>
</feature>
<accession>G8YTI5</accession>
<dbReference type="OMA" id="QLMKDAD"/>
<dbReference type="InterPro" id="IPR009072">
    <property type="entry name" value="Histone-fold"/>
</dbReference>
<dbReference type="OrthoDB" id="10266074at2759"/>
<dbReference type="GO" id="GO:0051123">
    <property type="term" value="P:RNA polymerase II preinitiation complex assembly"/>
    <property type="evidence" value="ECO:0007669"/>
    <property type="project" value="TreeGrafter"/>
</dbReference>
<comment type="similarity">
    <text evidence="5">Belongs to the TAF13 family.</text>
</comment>
<dbReference type="Pfam" id="PF02269">
    <property type="entry name" value="TFIID-18kDa"/>
    <property type="match status" value="1"/>
</dbReference>
<keyword evidence="9" id="KW-1185">Reference proteome</keyword>
<dbReference type="eggNOG" id="KOG3901">
    <property type="taxonomic scope" value="Eukaryota"/>
</dbReference>
<proteinExistence type="inferred from homology"/>
<comment type="subcellular location">
    <subcellularLocation>
        <location evidence="1">Nucleus</location>
    </subcellularLocation>
</comment>
<evidence type="ECO:0000256" key="2">
    <source>
        <dbReference type="ARBA" id="ARBA00023015"/>
    </source>
</evidence>
<evidence type="ECO:0000256" key="7">
    <source>
        <dbReference type="SAM" id="MobiDB-lite"/>
    </source>
</evidence>
<evidence type="ECO:0000313" key="9">
    <source>
        <dbReference type="Proteomes" id="UP000005222"/>
    </source>
</evidence>
<dbReference type="FunCoup" id="G8YTI5">
    <property type="interactions" value="653"/>
</dbReference>
<dbReference type="GO" id="GO:0005669">
    <property type="term" value="C:transcription factor TFIID complex"/>
    <property type="evidence" value="ECO:0007669"/>
    <property type="project" value="TreeGrafter"/>
</dbReference>
<name>G8YTI5_PICSO</name>
<dbReference type="Gene3D" id="1.10.20.10">
    <property type="entry name" value="Histone, subunit A"/>
    <property type="match status" value="1"/>
</dbReference>
<organism evidence="8 9">
    <name type="scientific">Pichia sorbitophila (strain ATCC MYA-4447 / BCRC 22081 / CBS 7064 / NBRC 10061 / NRRL Y-12695)</name>
    <name type="common">Hybrid yeast</name>
    <dbReference type="NCBI Taxonomy" id="559304"/>
    <lineage>
        <taxon>Eukaryota</taxon>
        <taxon>Fungi</taxon>
        <taxon>Dikarya</taxon>
        <taxon>Ascomycota</taxon>
        <taxon>Saccharomycotina</taxon>
        <taxon>Pichiomycetes</taxon>
        <taxon>Debaryomycetaceae</taxon>
        <taxon>Millerozyma</taxon>
    </lineage>
</organism>
<dbReference type="InParanoid" id="G8YTI5"/>
<evidence type="ECO:0000256" key="4">
    <source>
        <dbReference type="ARBA" id="ARBA00023242"/>
    </source>
</evidence>
<dbReference type="GO" id="GO:0046982">
    <property type="term" value="F:protein heterodimerization activity"/>
    <property type="evidence" value="ECO:0007669"/>
    <property type="project" value="InterPro"/>
</dbReference>
<feature type="compositionally biased region" description="Basic and acidic residues" evidence="7">
    <location>
        <begin position="149"/>
        <end position="158"/>
    </location>
</feature>
<dbReference type="EMBL" id="FO082058">
    <property type="protein sequence ID" value="CCE73236.1"/>
    <property type="molecule type" value="Genomic_DNA"/>
</dbReference>
<reference evidence="8 9" key="1">
    <citation type="journal article" date="2012" name="G3 (Bethesda)">
        <title>Pichia sorbitophila, an interspecies yeast hybrid reveals early steps of genome resolution following polyploidization.</title>
        <authorList>
            <person name="Leh Louis V."/>
            <person name="Despons L."/>
            <person name="Friedrich A."/>
            <person name="Martin T."/>
            <person name="Durrens P."/>
            <person name="Casaregola S."/>
            <person name="Neuveglise C."/>
            <person name="Fairhead C."/>
            <person name="Marck C."/>
            <person name="Cruz J.A."/>
            <person name="Straub M.L."/>
            <person name="Kugler V."/>
            <person name="Sacerdot C."/>
            <person name="Uzunov Z."/>
            <person name="Thierry A."/>
            <person name="Weiss S."/>
            <person name="Bleykasten C."/>
            <person name="De Montigny J."/>
            <person name="Jacques N."/>
            <person name="Jung P."/>
            <person name="Lemaire M."/>
            <person name="Mallet S."/>
            <person name="Morel G."/>
            <person name="Richard G.F."/>
            <person name="Sarkar A."/>
            <person name="Savel G."/>
            <person name="Schacherer J."/>
            <person name="Seret M.L."/>
            <person name="Talla E."/>
            <person name="Samson G."/>
            <person name="Jubin C."/>
            <person name="Poulain J."/>
            <person name="Vacherie B."/>
            <person name="Barbe V."/>
            <person name="Pelletier E."/>
            <person name="Sherman D.J."/>
            <person name="Westhof E."/>
            <person name="Weissenbach J."/>
            <person name="Baret P.V."/>
            <person name="Wincker P."/>
            <person name="Gaillardin C."/>
            <person name="Dujon B."/>
            <person name="Souciet J.L."/>
        </authorList>
    </citation>
    <scope>NUCLEOTIDE SEQUENCE [LARGE SCALE GENOMIC DNA]</scope>
    <source>
        <strain evidence="9">ATCC MYA-4447 / BCRC 22081 / CBS 7064 / NBRC 10061 / NRRL Y-12695</strain>
    </source>
</reference>
<dbReference type="AlphaFoldDB" id="G8YTI5"/>
<feature type="compositionally biased region" description="Acidic residues" evidence="7">
    <location>
        <begin position="159"/>
        <end position="171"/>
    </location>
</feature>
<evidence type="ECO:0000256" key="3">
    <source>
        <dbReference type="ARBA" id="ARBA00023163"/>
    </source>
</evidence>
<evidence type="ECO:0000256" key="5">
    <source>
        <dbReference type="ARBA" id="ARBA00038392"/>
    </source>
</evidence>
<dbReference type="Proteomes" id="UP000005222">
    <property type="component" value="Chromosome B"/>
</dbReference>
<keyword evidence="3" id="KW-0804">Transcription</keyword>
<gene>
    <name evidence="8" type="primary">Piso0_000265</name>
    <name evidence="8" type="ORF">GNLVRS01_PISO0B05611g</name>
</gene>
<dbReference type="InterPro" id="IPR003195">
    <property type="entry name" value="TFIID_TAF13"/>
</dbReference>
<evidence type="ECO:0000256" key="1">
    <source>
        <dbReference type="ARBA" id="ARBA00004123"/>
    </source>
</evidence>
<sequence length="171" mass="19680">MSFNISNQIPSSRRKRRQHLFSRDIEQLLFSLGDGPYSSEQTVNALEDTLTLYLTSLCHAALKHARAQGRNRIKIDDLPFALRNDPYKLSRLEYIINQSQRIEKAKKIFDNNVVSHLQTFNEEDDDDQLEGNGGKSQQNPKPRRKKRKQVPDVKQAEHSDDDDDNDGDNSA</sequence>
<evidence type="ECO:0000256" key="6">
    <source>
        <dbReference type="ARBA" id="ARBA00040136"/>
    </source>
</evidence>
<dbReference type="SUPFAM" id="SSF47113">
    <property type="entry name" value="Histone-fold"/>
    <property type="match status" value="1"/>
</dbReference>
<dbReference type="PANTHER" id="PTHR11380:SF5">
    <property type="entry name" value="TRANSCRIPTION INITIATION FACTOR TFIID SUBUNIT 13"/>
    <property type="match status" value="1"/>
</dbReference>
<keyword evidence="4" id="KW-0539">Nucleus</keyword>
<dbReference type="PANTHER" id="PTHR11380">
    <property type="entry name" value="TRANSCRIPTION INITIATION FACTOR TFIID/SUPT3-RELATED"/>
    <property type="match status" value="1"/>
</dbReference>
<evidence type="ECO:0000313" key="8">
    <source>
        <dbReference type="EMBL" id="CCE73236.1"/>
    </source>
</evidence>
<keyword evidence="2" id="KW-0805">Transcription regulation</keyword>
<dbReference type="STRING" id="559304.G8YTI5"/>
<dbReference type="HOGENOM" id="CLU_076665_0_0_1"/>